<organism evidence="7 9">
    <name type="scientific">Bursaphelenchus xylophilus</name>
    <name type="common">Pinewood nematode worm</name>
    <name type="synonym">Aphelenchoides xylophilus</name>
    <dbReference type="NCBI Taxonomy" id="6326"/>
    <lineage>
        <taxon>Eukaryota</taxon>
        <taxon>Metazoa</taxon>
        <taxon>Ecdysozoa</taxon>
        <taxon>Nematoda</taxon>
        <taxon>Chromadorea</taxon>
        <taxon>Rhabditida</taxon>
        <taxon>Tylenchina</taxon>
        <taxon>Tylenchomorpha</taxon>
        <taxon>Aphelenchoidea</taxon>
        <taxon>Aphelenchoididae</taxon>
        <taxon>Bursaphelenchus</taxon>
    </lineage>
</organism>
<feature type="compositionally biased region" description="Pro residues" evidence="2">
    <location>
        <begin position="87"/>
        <end position="97"/>
    </location>
</feature>
<feature type="domain" description="Nematode cuticle collagen N-terminal" evidence="4">
    <location>
        <begin position="5"/>
        <end position="57"/>
    </location>
</feature>
<dbReference type="Pfam" id="PF01484">
    <property type="entry name" value="Col_cuticle_N"/>
    <property type="match status" value="1"/>
</dbReference>
<dbReference type="EMBL" id="CAJFCV020000004">
    <property type="protein sequence ID" value="CAG9114739.1"/>
    <property type="molecule type" value="Genomic_DNA"/>
</dbReference>
<dbReference type="SMART" id="SM01088">
    <property type="entry name" value="Col_cuticle_N"/>
    <property type="match status" value="1"/>
</dbReference>
<dbReference type="PANTHER" id="PTHR24637">
    <property type="entry name" value="COLLAGEN"/>
    <property type="match status" value="1"/>
</dbReference>
<dbReference type="Pfam" id="PF01391">
    <property type="entry name" value="Collagen"/>
    <property type="match status" value="2"/>
</dbReference>
<gene>
    <name evidence="5" type="ORF">BXYJ_LOCUS8605</name>
</gene>
<protein>
    <submittedName>
        <fullName evidence="5">(pine wood nematode) hypothetical protein</fullName>
    </submittedName>
    <submittedName>
        <fullName evidence="9">Col_cuticle_N domain-containing protein</fullName>
    </submittedName>
</protein>
<evidence type="ECO:0000313" key="6">
    <source>
        <dbReference type="EMBL" id="CAG9114739.1"/>
    </source>
</evidence>
<evidence type="ECO:0000256" key="2">
    <source>
        <dbReference type="SAM" id="MobiDB-lite"/>
    </source>
</evidence>
<proteinExistence type="predicted"/>
<feature type="signal peptide" evidence="3">
    <location>
        <begin position="1"/>
        <end position="24"/>
    </location>
</feature>
<evidence type="ECO:0000313" key="7">
    <source>
        <dbReference type="Proteomes" id="UP000095284"/>
    </source>
</evidence>
<dbReference type="Proteomes" id="UP000582659">
    <property type="component" value="Unassembled WGS sequence"/>
</dbReference>
<sequence length="461" mass="49559">MSERLAATFAFSCSLLALLVCTITVPILVNKVNEITRDVENDISEFDKIQSTVWQRSKELKRPYIQERVQRQARGSECFCEEQNKCPPGPAGEPGPPGHDGQSGLPGTPGVSGMGGNQPTVQLDQEQNCRMCPMGPAGYPGPAGPQGEDGLPGMQGRAGSPGTNGPPGLPGRPGEPGTVGVSGSPGPAGNPGLDGFQTSNGLPGPKGYPGDRGPPGLEGVAGMPGQNGVRGPPGHPGPPGDEGDPGLPGVKGMQAMNQGIPGADANYCPCPTRTGPETPAATEEKVYQREIETNQEAFPEDDAEDDQDIEATVLAESSRKTQRVKTAKKKEVESKEKMNEMENKEEEKSDKSSEDKGKSEEPRKSSMEEMEMAKDKMMADDKKMGRRTNPMKVMKDTVQENMDDSKMENDDKEEEKVKNNDKRIMIGARKGKVVILEVEKRSEEITESPDVRRSQTYNLEK</sequence>
<feature type="compositionally biased region" description="Polar residues" evidence="2">
    <location>
        <begin position="117"/>
        <end position="128"/>
    </location>
</feature>
<feature type="compositionally biased region" description="Low complexity" evidence="2">
    <location>
        <begin position="175"/>
        <end position="191"/>
    </location>
</feature>
<name>A0A1I7S2A7_BURXY</name>
<dbReference type="OrthoDB" id="5873682at2759"/>
<dbReference type="Proteomes" id="UP000095284">
    <property type="component" value="Unplaced"/>
</dbReference>
<feature type="region of interest" description="Disordered" evidence="2">
    <location>
        <begin position="80"/>
        <end position="251"/>
    </location>
</feature>
<reference evidence="6" key="2">
    <citation type="submission" date="2020-08" db="EMBL/GenBank/DDBJ databases">
        <authorList>
            <person name="Kikuchi T."/>
        </authorList>
    </citation>
    <scope>NUCLEOTIDE SEQUENCE</scope>
    <source>
        <strain evidence="5">Ka4C1</strain>
    </source>
</reference>
<dbReference type="GO" id="GO:0042302">
    <property type="term" value="F:structural constituent of cuticle"/>
    <property type="evidence" value="ECO:0007669"/>
    <property type="project" value="InterPro"/>
</dbReference>
<dbReference type="Proteomes" id="UP000659654">
    <property type="component" value="Unassembled WGS sequence"/>
</dbReference>
<feature type="compositionally biased region" description="Basic and acidic residues" evidence="2">
    <location>
        <begin position="393"/>
        <end position="423"/>
    </location>
</feature>
<dbReference type="InterPro" id="IPR002486">
    <property type="entry name" value="Col_cuticle_N"/>
</dbReference>
<dbReference type="PANTHER" id="PTHR24637:SF421">
    <property type="entry name" value="CUTICLE COLLAGEN DPY-2"/>
    <property type="match status" value="1"/>
</dbReference>
<dbReference type="AlphaFoldDB" id="A0A1I7S2A7"/>
<evidence type="ECO:0000256" key="1">
    <source>
        <dbReference type="ARBA" id="ARBA00022737"/>
    </source>
</evidence>
<evidence type="ECO:0000313" key="8">
    <source>
        <dbReference type="Proteomes" id="UP000659654"/>
    </source>
</evidence>
<accession>A0A1I7S2A7</accession>
<dbReference type="eggNOG" id="KOG3544">
    <property type="taxonomic scope" value="Eukaryota"/>
</dbReference>
<evidence type="ECO:0000313" key="5">
    <source>
        <dbReference type="EMBL" id="CAD5225559.1"/>
    </source>
</evidence>
<feature type="compositionally biased region" description="Acidic residues" evidence="2">
    <location>
        <begin position="298"/>
        <end position="309"/>
    </location>
</feature>
<evidence type="ECO:0000259" key="4">
    <source>
        <dbReference type="SMART" id="SM01088"/>
    </source>
</evidence>
<dbReference type="EMBL" id="CAJFDI010000004">
    <property type="protein sequence ID" value="CAD5225559.1"/>
    <property type="molecule type" value="Genomic_DNA"/>
</dbReference>
<dbReference type="InterPro" id="IPR008160">
    <property type="entry name" value="Collagen"/>
</dbReference>
<dbReference type="WBParaSite" id="BXY_0713600.1">
    <property type="protein sequence ID" value="BXY_0713600.1"/>
    <property type="gene ID" value="BXY_0713600"/>
</dbReference>
<evidence type="ECO:0000256" key="3">
    <source>
        <dbReference type="SAM" id="SignalP"/>
    </source>
</evidence>
<keyword evidence="8" id="KW-1185">Reference proteome</keyword>
<keyword evidence="1" id="KW-0677">Repeat</keyword>
<feature type="region of interest" description="Disordered" evidence="2">
    <location>
        <begin position="441"/>
        <end position="461"/>
    </location>
</feature>
<feature type="compositionally biased region" description="Basic and acidic residues" evidence="2">
    <location>
        <begin position="329"/>
        <end position="383"/>
    </location>
</feature>
<feature type="chain" id="PRO_5035359642" evidence="3">
    <location>
        <begin position="25"/>
        <end position="461"/>
    </location>
</feature>
<evidence type="ECO:0000313" key="9">
    <source>
        <dbReference type="WBParaSite" id="BXY_0713600.1"/>
    </source>
</evidence>
<feature type="region of interest" description="Disordered" evidence="2">
    <location>
        <begin position="293"/>
        <end position="423"/>
    </location>
</feature>
<reference evidence="9" key="1">
    <citation type="submission" date="2016-11" db="UniProtKB">
        <authorList>
            <consortium name="WormBaseParasite"/>
        </authorList>
    </citation>
    <scope>IDENTIFICATION</scope>
</reference>
<keyword evidence="3" id="KW-0732">Signal</keyword>